<dbReference type="OrthoDB" id="9807423at2"/>
<dbReference type="InterPro" id="IPR056670">
    <property type="entry name" value="DUF7768"/>
</dbReference>
<evidence type="ECO:0000313" key="2">
    <source>
        <dbReference type="EMBL" id="SCY26104.1"/>
    </source>
</evidence>
<name>A0A1G5EGK2_9FIRM</name>
<dbReference type="Gene3D" id="3.40.50.10400">
    <property type="entry name" value="Hypothetical protein PA1492"/>
    <property type="match status" value="1"/>
</dbReference>
<dbReference type="Proteomes" id="UP000198636">
    <property type="component" value="Unassembled WGS sequence"/>
</dbReference>
<dbReference type="EMBL" id="FMUS01000005">
    <property type="protein sequence ID" value="SCY26104.1"/>
    <property type="molecule type" value="Genomic_DNA"/>
</dbReference>
<keyword evidence="3" id="KW-1185">Reference proteome</keyword>
<sequence>MGVNLYNSEGYLDPTAYEALKNIEKEKKLNPNRKIVFVCSPFAGDIEGNIARAKRYGRFAVTEKAIPFAPHLLFPQFLNEEDPEERELGIQMGLVLLSKCEELWVFGSRVSSGMALEIEKAKKLKMPIRYFNIHCKEVGGMK</sequence>
<dbReference type="RefSeq" id="WP_091541014.1">
    <property type="nucleotide sequence ID" value="NZ_FMUS01000005.1"/>
</dbReference>
<accession>A0A1G5EGK2</accession>
<feature type="domain" description="DUF7768" evidence="1">
    <location>
        <begin position="34"/>
        <end position="131"/>
    </location>
</feature>
<dbReference type="AlphaFoldDB" id="A0A1G5EGK2"/>
<dbReference type="Pfam" id="PF24963">
    <property type="entry name" value="DUF7768"/>
    <property type="match status" value="1"/>
</dbReference>
<proteinExistence type="predicted"/>
<evidence type="ECO:0000259" key="1">
    <source>
        <dbReference type="Pfam" id="PF24963"/>
    </source>
</evidence>
<evidence type="ECO:0000313" key="3">
    <source>
        <dbReference type="Proteomes" id="UP000198636"/>
    </source>
</evidence>
<gene>
    <name evidence="2" type="ORF">SAMN03080606_01153</name>
</gene>
<organism evidence="2 3">
    <name type="scientific">Alkaliphilus peptidifermentans DSM 18978</name>
    <dbReference type="NCBI Taxonomy" id="1120976"/>
    <lineage>
        <taxon>Bacteria</taxon>
        <taxon>Bacillati</taxon>
        <taxon>Bacillota</taxon>
        <taxon>Clostridia</taxon>
        <taxon>Peptostreptococcales</taxon>
        <taxon>Natronincolaceae</taxon>
        <taxon>Alkaliphilus</taxon>
    </lineage>
</organism>
<protein>
    <recommendedName>
        <fullName evidence="1">DUF7768 domain-containing protein</fullName>
    </recommendedName>
</protein>
<dbReference type="STRING" id="1120976.SAMN03080606_01153"/>
<reference evidence="2 3" key="1">
    <citation type="submission" date="2016-10" db="EMBL/GenBank/DDBJ databases">
        <authorList>
            <person name="de Groot N.N."/>
        </authorList>
    </citation>
    <scope>NUCLEOTIDE SEQUENCE [LARGE SCALE GENOMIC DNA]</scope>
    <source>
        <strain evidence="2 3">DSM 18978</strain>
    </source>
</reference>